<evidence type="ECO:0000313" key="3">
    <source>
        <dbReference type="Proteomes" id="UP000034231"/>
    </source>
</evidence>
<dbReference type="InterPro" id="IPR025101">
    <property type="entry name" value="DUF4012"/>
</dbReference>
<proteinExistence type="predicted"/>
<protein>
    <recommendedName>
        <fullName evidence="4">DUF4012 domain-containing protein</fullName>
    </recommendedName>
</protein>
<feature type="transmembrane region" description="Helical" evidence="1">
    <location>
        <begin position="32"/>
        <end position="56"/>
    </location>
</feature>
<comment type="caution">
    <text evidence="2">The sequence shown here is derived from an EMBL/GenBank/DDBJ whole genome shotgun (WGS) entry which is preliminary data.</text>
</comment>
<dbReference type="Pfam" id="PF13196">
    <property type="entry name" value="DUF4012"/>
    <property type="match status" value="1"/>
</dbReference>
<dbReference type="AlphaFoldDB" id="A0A0G0KLM0"/>
<sequence length="651" mass="72834">MLKLSMDIPSTLVKNNPVPVKKNLQLKPNKKLITILSVIFGVLILIAIFLFFFLYLPGKAIVKEIDTTKTIALSLQQSISDKDLAQSKINLSAIKQQLAVVESKFKKLSYLKIVPFANKYYQDGQSLLKIGNDALETGDIVIQAIEPYQDFLGLKGAATSSAKTTEDRISFLTESVEGLLPHFDSIDTKVTEIETLINQIDITRYPENFRGIALRTDFNQAKEAIGQAKKFISDGKPILAQTSWLLGKDKARNYLIIFQNDGELRPSGGFWTAYTTIKVDKGKIIPGSSNNIYDLDDKISSTTPAPRLIKSYHINVPYLNLRDSNLSPDFPTDAQIFLDGYYKAMGKRTLFDAVIALDTNVLVDIVKVLGKLDTTVGTFTTDPDPRCNGCPKIIYDLEWIAGRPRNYIELDRKGFLGPLMHALLANAMGSEKTKMAPLAQAFFNNINQKHIMFYFSDPEVQKAAQSANIAGHIVQTDSNTDYFHLNDANFASAKSNIFITQKIKHEITTKDGNVEHKVSITYTNPAKASNCNLEKGDLCLNAPTYRDLFRFYVPVGSQLIKMTGSEVEPVVYEELGKQVFEGFYGNKYPLYAMSNTKISIQYLSPVKASKNYVLYLQKQPGTKAVEYEVEVNGREVETFSWIADKSLRLSL</sequence>
<evidence type="ECO:0000313" key="2">
    <source>
        <dbReference type="EMBL" id="KKQ50079.1"/>
    </source>
</evidence>
<evidence type="ECO:0008006" key="4">
    <source>
        <dbReference type="Google" id="ProtNLM"/>
    </source>
</evidence>
<dbReference type="Proteomes" id="UP000034231">
    <property type="component" value="Unassembled WGS sequence"/>
</dbReference>
<dbReference type="EMBL" id="LBTX01000009">
    <property type="protein sequence ID" value="KKQ50079.1"/>
    <property type="molecule type" value="Genomic_DNA"/>
</dbReference>
<name>A0A0G0KLM0_9BACT</name>
<gene>
    <name evidence="2" type="ORF">US68_C0009G0034</name>
</gene>
<evidence type="ECO:0000256" key="1">
    <source>
        <dbReference type="SAM" id="Phobius"/>
    </source>
</evidence>
<keyword evidence="1" id="KW-0812">Transmembrane</keyword>
<reference evidence="2 3" key="1">
    <citation type="journal article" date="2015" name="Nature">
        <title>rRNA introns, odd ribosomes, and small enigmatic genomes across a large radiation of phyla.</title>
        <authorList>
            <person name="Brown C.T."/>
            <person name="Hug L.A."/>
            <person name="Thomas B.C."/>
            <person name="Sharon I."/>
            <person name="Castelle C.J."/>
            <person name="Singh A."/>
            <person name="Wilkins M.J."/>
            <person name="Williams K.H."/>
            <person name="Banfield J.F."/>
        </authorList>
    </citation>
    <scope>NUCLEOTIDE SEQUENCE [LARGE SCALE GENOMIC DNA]</scope>
</reference>
<accession>A0A0G0KLM0</accession>
<keyword evidence="1" id="KW-1133">Transmembrane helix</keyword>
<keyword evidence="1" id="KW-0472">Membrane</keyword>
<organism evidence="2 3">
    <name type="scientific">Candidatus Shapirobacteria bacterium GW2011_GWE1_38_10</name>
    <dbReference type="NCBI Taxonomy" id="1618488"/>
    <lineage>
        <taxon>Bacteria</taxon>
        <taxon>Candidatus Shapironibacteriota</taxon>
    </lineage>
</organism>